<keyword evidence="8" id="KW-1185">Reference proteome</keyword>
<proteinExistence type="inferred from homology"/>
<accession>A0A4S4DZH1</accession>
<evidence type="ECO:0000256" key="5">
    <source>
        <dbReference type="ARBA" id="ARBA00022842"/>
    </source>
</evidence>
<evidence type="ECO:0000259" key="6">
    <source>
        <dbReference type="PROSITE" id="PS51462"/>
    </source>
</evidence>
<dbReference type="PANTHER" id="PTHR12629:SF67">
    <property type="entry name" value="NUDIX HYDROLASE 18, MITOCHONDRIAL-LIKE"/>
    <property type="match status" value="1"/>
</dbReference>
<dbReference type="PROSITE" id="PS00893">
    <property type="entry name" value="NUDIX_BOX"/>
    <property type="match status" value="1"/>
</dbReference>
<gene>
    <name evidence="7" type="ORF">TEA_017896</name>
</gene>
<dbReference type="InterPro" id="IPR015797">
    <property type="entry name" value="NUDIX_hydrolase-like_dom_sf"/>
</dbReference>
<evidence type="ECO:0000256" key="2">
    <source>
        <dbReference type="ARBA" id="ARBA00005582"/>
    </source>
</evidence>
<comment type="cofactor">
    <cofactor evidence="1">
        <name>Mg(2+)</name>
        <dbReference type="ChEBI" id="CHEBI:18420"/>
    </cofactor>
</comment>
<comment type="caution">
    <text evidence="7">The sequence shown here is derived from an EMBL/GenBank/DDBJ whole genome shotgun (WGS) entry which is preliminary data.</text>
</comment>
<dbReference type="AlphaFoldDB" id="A0A4S4DZH1"/>
<dbReference type="PROSITE" id="PS51462">
    <property type="entry name" value="NUDIX"/>
    <property type="match status" value="1"/>
</dbReference>
<dbReference type="SUPFAM" id="SSF55811">
    <property type="entry name" value="Nudix"/>
    <property type="match status" value="1"/>
</dbReference>
<dbReference type="EMBL" id="SDRB02008998">
    <property type="protein sequence ID" value="THG08870.1"/>
    <property type="molecule type" value="Genomic_DNA"/>
</dbReference>
<feature type="domain" description="Nudix hydrolase" evidence="6">
    <location>
        <begin position="117"/>
        <end position="243"/>
    </location>
</feature>
<dbReference type="Gene3D" id="3.90.79.10">
    <property type="entry name" value="Nucleoside Triphosphate Pyrophosphohydrolase"/>
    <property type="match status" value="1"/>
</dbReference>
<keyword evidence="4" id="KW-0378">Hydrolase</keyword>
<reference evidence="7 8" key="1">
    <citation type="journal article" date="2018" name="Proc. Natl. Acad. Sci. U.S.A.">
        <title>Draft genome sequence of Camellia sinensis var. sinensis provides insights into the evolution of the tea genome and tea quality.</title>
        <authorList>
            <person name="Wei C."/>
            <person name="Yang H."/>
            <person name="Wang S."/>
            <person name="Zhao J."/>
            <person name="Liu C."/>
            <person name="Gao L."/>
            <person name="Xia E."/>
            <person name="Lu Y."/>
            <person name="Tai Y."/>
            <person name="She G."/>
            <person name="Sun J."/>
            <person name="Cao H."/>
            <person name="Tong W."/>
            <person name="Gao Q."/>
            <person name="Li Y."/>
            <person name="Deng W."/>
            <person name="Jiang X."/>
            <person name="Wang W."/>
            <person name="Chen Q."/>
            <person name="Zhang S."/>
            <person name="Li H."/>
            <person name="Wu J."/>
            <person name="Wang P."/>
            <person name="Li P."/>
            <person name="Shi C."/>
            <person name="Zheng F."/>
            <person name="Jian J."/>
            <person name="Huang B."/>
            <person name="Shan D."/>
            <person name="Shi M."/>
            <person name="Fang C."/>
            <person name="Yue Y."/>
            <person name="Li F."/>
            <person name="Li D."/>
            <person name="Wei S."/>
            <person name="Han B."/>
            <person name="Jiang C."/>
            <person name="Yin Y."/>
            <person name="Xia T."/>
            <person name="Zhang Z."/>
            <person name="Bennetzen J.L."/>
            <person name="Zhao S."/>
            <person name="Wan X."/>
        </authorList>
    </citation>
    <scope>NUCLEOTIDE SEQUENCE [LARGE SCALE GENOMIC DNA]</scope>
    <source>
        <strain evidence="8">cv. Shuchazao</strain>
        <tissue evidence="7">Leaf</tissue>
    </source>
</reference>
<dbReference type="InterPro" id="IPR000086">
    <property type="entry name" value="NUDIX_hydrolase_dom"/>
</dbReference>
<keyword evidence="5" id="KW-0460">Magnesium</keyword>
<comment type="similarity">
    <text evidence="2">Belongs to the Nudix hydrolase family.</text>
</comment>
<dbReference type="InterPro" id="IPR020084">
    <property type="entry name" value="NUDIX_hydrolase_CS"/>
</dbReference>
<keyword evidence="3" id="KW-0479">Metal-binding</keyword>
<evidence type="ECO:0000256" key="1">
    <source>
        <dbReference type="ARBA" id="ARBA00001946"/>
    </source>
</evidence>
<evidence type="ECO:0000256" key="4">
    <source>
        <dbReference type="ARBA" id="ARBA00022801"/>
    </source>
</evidence>
<dbReference type="Proteomes" id="UP000306102">
    <property type="component" value="Unassembled WGS sequence"/>
</dbReference>
<organism evidence="7 8">
    <name type="scientific">Camellia sinensis var. sinensis</name>
    <name type="common">China tea</name>
    <dbReference type="NCBI Taxonomy" id="542762"/>
    <lineage>
        <taxon>Eukaryota</taxon>
        <taxon>Viridiplantae</taxon>
        <taxon>Streptophyta</taxon>
        <taxon>Embryophyta</taxon>
        <taxon>Tracheophyta</taxon>
        <taxon>Spermatophyta</taxon>
        <taxon>Magnoliopsida</taxon>
        <taxon>eudicotyledons</taxon>
        <taxon>Gunneridae</taxon>
        <taxon>Pentapetalae</taxon>
        <taxon>asterids</taxon>
        <taxon>Ericales</taxon>
        <taxon>Theaceae</taxon>
        <taxon>Camellia</taxon>
    </lineage>
</organism>
<dbReference type="GO" id="GO:0005634">
    <property type="term" value="C:nucleus"/>
    <property type="evidence" value="ECO:0007669"/>
    <property type="project" value="TreeGrafter"/>
</dbReference>
<dbReference type="Pfam" id="PF00293">
    <property type="entry name" value="NUDIX"/>
    <property type="match status" value="1"/>
</dbReference>
<dbReference type="STRING" id="542762.A0A4S4DZH1"/>
<dbReference type="GO" id="GO:0016462">
    <property type="term" value="F:pyrophosphatase activity"/>
    <property type="evidence" value="ECO:0007669"/>
    <property type="project" value="InterPro"/>
</dbReference>
<evidence type="ECO:0000256" key="3">
    <source>
        <dbReference type="ARBA" id="ARBA00022723"/>
    </source>
</evidence>
<sequence>MELGLRVGVNDFDSEDHRNSDLLWRPRSARSMKRLNRVDPNGEFSRETNTNWFCVLNCFSYSISLSPRGLGNVHNRNCGTRTEIDIENQNCESLRLRTRIGELENENRWNRCIPYRFRKTNQSHGPGHREELEVLLISSQKGQTLLFPKGGWESDESVEEAALRESLEEAGVVGIVERELGKWRFKSKSQGKFHEGYMFPLFVEEELDVWPEKNARQRIWMRVDEAREACAHWWMKEALDILVGRLILAQQKEGENRTPCALEFLMTEEQRIGMMMVAQNGEEEVDCCLY</sequence>
<dbReference type="GO" id="GO:0005737">
    <property type="term" value="C:cytoplasm"/>
    <property type="evidence" value="ECO:0007669"/>
    <property type="project" value="TreeGrafter"/>
</dbReference>
<name>A0A4S4DZH1_CAMSN</name>
<protein>
    <recommendedName>
        <fullName evidence="6">Nudix hydrolase domain-containing protein</fullName>
    </recommendedName>
</protein>
<dbReference type="InterPro" id="IPR047198">
    <property type="entry name" value="DDP-like_NUDIX"/>
</dbReference>
<evidence type="ECO:0000313" key="7">
    <source>
        <dbReference type="EMBL" id="THG08870.1"/>
    </source>
</evidence>
<dbReference type="GO" id="GO:0046872">
    <property type="term" value="F:metal ion binding"/>
    <property type="evidence" value="ECO:0007669"/>
    <property type="project" value="UniProtKB-KW"/>
</dbReference>
<dbReference type="PANTHER" id="PTHR12629">
    <property type="entry name" value="DIPHOSPHOINOSITOL POLYPHOSPHATE PHOSPHOHYDROLASE"/>
    <property type="match status" value="1"/>
</dbReference>
<evidence type="ECO:0000313" key="8">
    <source>
        <dbReference type="Proteomes" id="UP000306102"/>
    </source>
</evidence>
<dbReference type="CDD" id="cd04666">
    <property type="entry name" value="NUDIX_DIPP2_like_Nudt4"/>
    <property type="match status" value="1"/>
</dbReference>